<dbReference type="PANTHER" id="PTHR24421:SF63">
    <property type="entry name" value="SENSOR HISTIDINE KINASE DESK"/>
    <property type="match status" value="1"/>
</dbReference>
<keyword evidence="2 6" id="KW-0418">Kinase</keyword>
<keyword evidence="4" id="KW-0812">Transmembrane</keyword>
<keyword evidence="4" id="KW-0472">Membrane</keyword>
<accession>A0ABV7SF24</accession>
<dbReference type="Gene3D" id="1.20.5.1930">
    <property type="match status" value="1"/>
</dbReference>
<reference evidence="7" key="1">
    <citation type="journal article" date="2019" name="Int. J. Syst. Evol. Microbiol.">
        <title>The Global Catalogue of Microorganisms (GCM) 10K type strain sequencing project: providing services to taxonomists for standard genome sequencing and annotation.</title>
        <authorList>
            <consortium name="The Broad Institute Genomics Platform"/>
            <consortium name="The Broad Institute Genome Sequencing Center for Infectious Disease"/>
            <person name="Wu L."/>
            <person name="Ma J."/>
        </authorList>
    </citation>
    <scope>NUCLEOTIDE SEQUENCE [LARGE SCALE GENOMIC DNA]</scope>
    <source>
        <strain evidence="7">CGMCC 4.7035</strain>
    </source>
</reference>
<name>A0ABV7SF24_9ACTN</name>
<gene>
    <name evidence="6" type="ORF">ACFOZ0_18215</name>
</gene>
<dbReference type="Pfam" id="PF07730">
    <property type="entry name" value="HisKA_3"/>
    <property type="match status" value="1"/>
</dbReference>
<organism evidence="6 7">
    <name type="scientific">Streptomyces yaanensis</name>
    <dbReference type="NCBI Taxonomy" id="1142239"/>
    <lineage>
        <taxon>Bacteria</taxon>
        <taxon>Bacillati</taxon>
        <taxon>Actinomycetota</taxon>
        <taxon>Actinomycetes</taxon>
        <taxon>Kitasatosporales</taxon>
        <taxon>Streptomycetaceae</taxon>
        <taxon>Streptomyces</taxon>
    </lineage>
</organism>
<feature type="transmembrane region" description="Helical" evidence="4">
    <location>
        <begin position="12"/>
        <end position="32"/>
    </location>
</feature>
<feature type="transmembrane region" description="Helical" evidence="4">
    <location>
        <begin position="109"/>
        <end position="126"/>
    </location>
</feature>
<dbReference type="GO" id="GO:0016301">
    <property type="term" value="F:kinase activity"/>
    <property type="evidence" value="ECO:0007669"/>
    <property type="project" value="UniProtKB-KW"/>
</dbReference>
<dbReference type="Gene3D" id="3.30.565.10">
    <property type="entry name" value="Histidine kinase-like ATPase, C-terminal domain"/>
    <property type="match status" value="1"/>
</dbReference>
<dbReference type="EMBL" id="JBHRWR010000010">
    <property type="protein sequence ID" value="MFC3575176.1"/>
    <property type="molecule type" value="Genomic_DNA"/>
</dbReference>
<evidence type="ECO:0000259" key="5">
    <source>
        <dbReference type="Pfam" id="PF07730"/>
    </source>
</evidence>
<dbReference type="SUPFAM" id="SSF55874">
    <property type="entry name" value="ATPase domain of HSP90 chaperone/DNA topoisomerase II/histidine kinase"/>
    <property type="match status" value="1"/>
</dbReference>
<evidence type="ECO:0000256" key="4">
    <source>
        <dbReference type="SAM" id="Phobius"/>
    </source>
</evidence>
<keyword evidence="4" id="KW-1133">Transmembrane helix</keyword>
<dbReference type="CDD" id="cd16917">
    <property type="entry name" value="HATPase_UhpB-NarQ-NarX-like"/>
    <property type="match status" value="1"/>
</dbReference>
<evidence type="ECO:0000256" key="2">
    <source>
        <dbReference type="ARBA" id="ARBA00022777"/>
    </source>
</evidence>
<evidence type="ECO:0000313" key="6">
    <source>
        <dbReference type="EMBL" id="MFC3575176.1"/>
    </source>
</evidence>
<dbReference type="InterPro" id="IPR036890">
    <property type="entry name" value="HATPase_C_sf"/>
</dbReference>
<feature type="transmembrane region" description="Helical" evidence="4">
    <location>
        <begin position="68"/>
        <end position="89"/>
    </location>
</feature>
<dbReference type="InterPro" id="IPR011712">
    <property type="entry name" value="Sig_transdc_His_kin_sub3_dim/P"/>
</dbReference>
<dbReference type="InterPro" id="IPR050482">
    <property type="entry name" value="Sensor_HK_TwoCompSys"/>
</dbReference>
<protein>
    <submittedName>
        <fullName evidence="6">Sensor histidine kinase</fullName>
    </submittedName>
</protein>
<evidence type="ECO:0000256" key="3">
    <source>
        <dbReference type="ARBA" id="ARBA00023012"/>
    </source>
</evidence>
<keyword evidence="3" id="KW-0902">Two-component regulatory system</keyword>
<keyword evidence="7" id="KW-1185">Reference proteome</keyword>
<dbReference type="Proteomes" id="UP001595701">
    <property type="component" value="Unassembled WGS sequence"/>
</dbReference>
<feature type="transmembrane region" description="Helical" evidence="4">
    <location>
        <begin position="38"/>
        <end position="56"/>
    </location>
</feature>
<feature type="domain" description="Signal transduction histidine kinase subgroup 3 dimerisation and phosphoacceptor" evidence="5">
    <location>
        <begin position="176"/>
        <end position="242"/>
    </location>
</feature>
<evidence type="ECO:0000256" key="1">
    <source>
        <dbReference type="ARBA" id="ARBA00022679"/>
    </source>
</evidence>
<dbReference type="PANTHER" id="PTHR24421">
    <property type="entry name" value="NITRATE/NITRITE SENSOR PROTEIN NARX-RELATED"/>
    <property type="match status" value="1"/>
</dbReference>
<keyword evidence="1" id="KW-0808">Transferase</keyword>
<dbReference type="RefSeq" id="WP_310771061.1">
    <property type="nucleotide sequence ID" value="NZ_JBHRWR010000010.1"/>
</dbReference>
<proteinExistence type="predicted"/>
<sequence>MLPGRRLARVILKWALFSFLLIAMLNILSVRLSPAADVFAFVALVVVFLIQIRHSAPGAGRRPAREKALTLGVQFLLTYLPLFVFHAQWGALGGFLAGSLLLLLPPRPAWILFVAVGLSMLVPPLVDGMRIVDSIYLCESTLLTGLVVYGLSHLAETVQELHDARGELARLAVVRERLRFARDLHDLIGFGLSAITLKSELVHRLIPAHPERAVQEVDDILAISRQSLTDVRRVASGFRDMSLAQEATSAESVLSAADVAVRVEVATGEVSRQVENALAAVLREAVTNVLRHSKATRCEIRVTTDRELVTLSVVNDGVETGRRAPSDYGGSGLGNLALRLGEIGGGLDSGALPDGTFRVRAVAPAAAPEPDGGPAAG</sequence>
<evidence type="ECO:0000313" key="7">
    <source>
        <dbReference type="Proteomes" id="UP001595701"/>
    </source>
</evidence>
<comment type="caution">
    <text evidence="6">The sequence shown here is derived from an EMBL/GenBank/DDBJ whole genome shotgun (WGS) entry which is preliminary data.</text>
</comment>